<sequence length="105" mass="11775">MNTRPGNKWLTAMLVEAAGSVGRMKGKNYLAAQHARLTARRGMSRAQVAVAHSILVSAYYMLQRDEPYRDLGPDWLARRNEAHTRRLVAQLEKLGHNVTLNHPAA</sequence>
<gene>
    <name evidence="1" type="ORF">RM425_06440</name>
</gene>
<evidence type="ECO:0000313" key="1">
    <source>
        <dbReference type="EMBL" id="MDT0275539.1"/>
    </source>
</evidence>
<evidence type="ECO:0008006" key="3">
    <source>
        <dbReference type="Google" id="ProtNLM"/>
    </source>
</evidence>
<dbReference type="EMBL" id="JAVREI010000002">
    <property type="protein sequence ID" value="MDT0275539.1"/>
    <property type="molecule type" value="Genomic_DNA"/>
</dbReference>
<organism evidence="1 2">
    <name type="scientific">Blastococcus goldschmidtiae</name>
    <dbReference type="NCBI Taxonomy" id="3075546"/>
    <lineage>
        <taxon>Bacteria</taxon>
        <taxon>Bacillati</taxon>
        <taxon>Actinomycetota</taxon>
        <taxon>Actinomycetes</taxon>
        <taxon>Geodermatophilales</taxon>
        <taxon>Geodermatophilaceae</taxon>
        <taxon>Blastococcus</taxon>
    </lineage>
</organism>
<accession>A0ABU2K5R5</accession>
<keyword evidence="2" id="KW-1185">Reference proteome</keyword>
<dbReference type="RefSeq" id="WP_311344357.1">
    <property type="nucleotide sequence ID" value="NZ_JAVREI010000002.1"/>
</dbReference>
<dbReference type="Proteomes" id="UP001183222">
    <property type="component" value="Unassembled WGS sequence"/>
</dbReference>
<comment type="caution">
    <text evidence="1">The sequence shown here is derived from an EMBL/GenBank/DDBJ whole genome shotgun (WGS) entry which is preliminary data.</text>
</comment>
<protein>
    <recommendedName>
        <fullName evidence="3">Transposase IS116/IS110/IS902 family protein</fullName>
    </recommendedName>
</protein>
<reference evidence="2" key="1">
    <citation type="submission" date="2023-07" db="EMBL/GenBank/DDBJ databases">
        <title>30 novel species of actinomycetes from the DSMZ collection.</title>
        <authorList>
            <person name="Nouioui I."/>
        </authorList>
    </citation>
    <scope>NUCLEOTIDE SEQUENCE [LARGE SCALE GENOMIC DNA]</scope>
    <source>
        <strain evidence="2">DSM 46792</strain>
    </source>
</reference>
<proteinExistence type="predicted"/>
<evidence type="ECO:0000313" key="2">
    <source>
        <dbReference type="Proteomes" id="UP001183222"/>
    </source>
</evidence>
<name>A0ABU2K5R5_9ACTN</name>